<gene>
    <name evidence="5" type="ORF">H9815_15045</name>
</gene>
<dbReference type="Gene3D" id="2.120.10.30">
    <property type="entry name" value="TolB, C-terminal domain"/>
    <property type="match status" value="1"/>
</dbReference>
<organism evidence="5 6">
    <name type="scientific">Candidatus Ruania gallistercoris</name>
    <dbReference type="NCBI Taxonomy" id="2838746"/>
    <lineage>
        <taxon>Bacteria</taxon>
        <taxon>Bacillati</taxon>
        <taxon>Actinomycetota</taxon>
        <taxon>Actinomycetes</taxon>
        <taxon>Micrococcales</taxon>
        <taxon>Ruaniaceae</taxon>
        <taxon>Ruania</taxon>
    </lineage>
</organism>
<accession>A0A9D2J597</accession>
<sequence>MTLDLATVDLTALAPTDLAALPGISADVEVVVAEPAEVAEGPLWHQGTLWWCDITAGTLHRLDERGRAQTVVRASDYLSALRPAVGGGLVVAADDGVHHLGPQSTSLGISLGSPHGLPGRFNDATVAPDGSLWIGAISGEARAGMVLRATVDGGRFSFAEAVSGVRLPNGIGFAADGSEMLLIDSFRYAIYACVVDGGAVVSARPWVRFDPDAGVLPDGWCQDADGCWWVAIWGGRCLVRLSPDGEPLGRVDLPVQNPTCTAFGPIESGQLWVTTEGQVAGDPALLRVQVEATGAPLAQARIPGGAEPAPVG</sequence>
<dbReference type="SUPFAM" id="SSF63829">
    <property type="entry name" value="Calcium-dependent phosphotriesterase"/>
    <property type="match status" value="1"/>
</dbReference>
<dbReference type="GO" id="GO:0004341">
    <property type="term" value="F:gluconolactonase activity"/>
    <property type="evidence" value="ECO:0007669"/>
    <property type="project" value="TreeGrafter"/>
</dbReference>
<evidence type="ECO:0000256" key="3">
    <source>
        <dbReference type="PIRSR" id="PIRSR605511-2"/>
    </source>
</evidence>
<dbReference type="InterPro" id="IPR011042">
    <property type="entry name" value="6-blade_b-propeller_TolB-like"/>
</dbReference>
<keyword evidence="3" id="KW-0479">Metal-binding</keyword>
<evidence type="ECO:0000256" key="1">
    <source>
        <dbReference type="ARBA" id="ARBA00008853"/>
    </source>
</evidence>
<reference evidence="5" key="2">
    <citation type="submission" date="2021-04" db="EMBL/GenBank/DDBJ databases">
        <authorList>
            <person name="Gilroy R."/>
        </authorList>
    </citation>
    <scope>NUCLEOTIDE SEQUENCE</scope>
    <source>
        <strain evidence="5">ChiGjej4B4-7305</strain>
    </source>
</reference>
<feature type="binding site" evidence="3">
    <location>
        <position position="120"/>
    </location>
    <ligand>
        <name>substrate</name>
    </ligand>
</feature>
<feature type="binding site" evidence="3">
    <location>
        <position position="122"/>
    </location>
    <ligand>
        <name>substrate</name>
    </ligand>
</feature>
<comment type="cofactor">
    <cofactor evidence="3">
        <name>Zn(2+)</name>
        <dbReference type="ChEBI" id="CHEBI:29105"/>
    </cofactor>
    <text evidence="3">Binds 1 divalent metal cation per subunit.</text>
</comment>
<dbReference type="AlphaFoldDB" id="A0A9D2J597"/>
<evidence type="ECO:0000313" key="6">
    <source>
        <dbReference type="Proteomes" id="UP000824037"/>
    </source>
</evidence>
<dbReference type="EMBL" id="DXBY01000261">
    <property type="protein sequence ID" value="HIZ37088.1"/>
    <property type="molecule type" value="Genomic_DNA"/>
</dbReference>
<feature type="active site" description="Proton donor/acceptor" evidence="2">
    <location>
        <position position="218"/>
    </location>
</feature>
<name>A0A9D2J597_9MICO</name>
<feature type="domain" description="SMP-30/Gluconolactonase/LRE-like region" evidence="4">
    <location>
        <begin position="39"/>
        <end position="275"/>
    </location>
</feature>
<dbReference type="GO" id="GO:0019853">
    <property type="term" value="P:L-ascorbic acid biosynthetic process"/>
    <property type="evidence" value="ECO:0007669"/>
    <property type="project" value="TreeGrafter"/>
</dbReference>
<comment type="similarity">
    <text evidence="1">Belongs to the SMP-30/CGR1 family.</text>
</comment>
<reference evidence="5" key="1">
    <citation type="journal article" date="2021" name="PeerJ">
        <title>Extensive microbial diversity within the chicken gut microbiome revealed by metagenomics and culture.</title>
        <authorList>
            <person name="Gilroy R."/>
            <person name="Ravi A."/>
            <person name="Getino M."/>
            <person name="Pursley I."/>
            <person name="Horton D.L."/>
            <person name="Alikhan N.F."/>
            <person name="Baker D."/>
            <person name="Gharbi K."/>
            <person name="Hall N."/>
            <person name="Watson M."/>
            <person name="Adriaenssens E.M."/>
            <person name="Foster-Nyarko E."/>
            <person name="Jarju S."/>
            <person name="Secka A."/>
            <person name="Antonio M."/>
            <person name="Oren A."/>
            <person name="Chaudhuri R.R."/>
            <person name="La Ragione R."/>
            <person name="Hildebrand F."/>
            <person name="Pallen M.J."/>
        </authorList>
    </citation>
    <scope>NUCLEOTIDE SEQUENCE</scope>
    <source>
        <strain evidence="5">ChiGjej4B4-7305</strain>
    </source>
</reference>
<feature type="binding site" evidence="3">
    <location>
        <position position="140"/>
    </location>
    <ligand>
        <name>substrate</name>
    </ligand>
</feature>
<protein>
    <submittedName>
        <fullName evidence="5">SMP-30/gluconolactonase/LRE family protein</fullName>
    </submittedName>
</protein>
<evidence type="ECO:0000259" key="4">
    <source>
        <dbReference type="Pfam" id="PF08450"/>
    </source>
</evidence>
<dbReference type="Proteomes" id="UP000824037">
    <property type="component" value="Unassembled WGS sequence"/>
</dbReference>
<proteinExistence type="inferred from homology"/>
<dbReference type="GO" id="GO:0005509">
    <property type="term" value="F:calcium ion binding"/>
    <property type="evidence" value="ECO:0007669"/>
    <property type="project" value="TreeGrafter"/>
</dbReference>
<dbReference type="InterPro" id="IPR013658">
    <property type="entry name" value="SGL"/>
</dbReference>
<evidence type="ECO:0000256" key="2">
    <source>
        <dbReference type="PIRSR" id="PIRSR605511-1"/>
    </source>
</evidence>
<feature type="binding site" evidence="3">
    <location>
        <position position="169"/>
    </location>
    <ligand>
        <name>a divalent metal cation</name>
        <dbReference type="ChEBI" id="CHEBI:60240"/>
    </ligand>
</feature>
<evidence type="ECO:0000313" key="5">
    <source>
        <dbReference type="EMBL" id="HIZ37088.1"/>
    </source>
</evidence>
<dbReference type="InterPro" id="IPR005511">
    <property type="entry name" value="SMP-30"/>
</dbReference>
<keyword evidence="3" id="KW-0862">Zinc</keyword>
<dbReference type="Pfam" id="PF08450">
    <property type="entry name" value="SGL"/>
    <property type="match status" value="1"/>
</dbReference>
<feature type="binding site" evidence="3">
    <location>
        <position position="218"/>
    </location>
    <ligand>
        <name>a divalent metal cation</name>
        <dbReference type="ChEBI" id="CHEBI:60240"/>
    </ligand>
</feature>
<dbReference type="PANTHER" id="PTHR10907">
    <property type="entry name" value="REGUCALCIN"/>
    <property type="match status" value="1"/>
</dbReference>
<dbReference type="PRINTS" id="PR01790">
    <property type="entry name" value="SMP30FAMILY"/>
</dbReference>
<comment type="caution">
    <text evidence="5">The sequence shown here is derived from an EMBL/GenBank/DDBJ whole genome shotgun (WGS) entry which is preliminary data.</text>
</comment>
<dbReference type="PANTHER" id="PTHR10907:SF47">
    <property type="entry name" value="REGUCALCIN"/>
    <property type="match status" value="1"/>
</dbReference>
<feature type="binding site" evidence="3">
    <location>
        <position position="40"/>
    </location>
    <ligand>
        <name>a divalent metal cation</name>
        <dbReference type="ChEBI" id="CHEBI:60240"/>
    </ligand>
</feature>